<keyword evidence="8" id="KW-1185">Reference proteome</keyword>
<protein>
    <recommendedName>
        <fullName evidence="9">DUF803-domain-containing protein</fullName>
    </recommendedName>
</protein>
<feature type="transmembrane region" description="Helical" evidence="6">
    <location>
        <begin position="366"/>
        <end position="384"/>
    </location>
</feature>
<feature type="transmembrane region" description="Helical" evidence="6">
    <location>
        <begin position="334"/>
        <end position="354"/>
    </location>
</feature>
<keyword evidence="4 6" id="KW-0472">Membrane</keyword>
<evidence type="ECO:0008006" key="9">
    <source>
        <dbReference type="Google" id="ProtNLM"/>
    </source>
</evidence>
<feature type="compositionally biased region" description="Basic and acidic residues" evidence="5">
    <location>
        <begin position="504"/>
        <end position="528"/>
    </location>
</feature>
<sequence>MANHDDDDEGSLYTSIGIGIAIGGNVLISLALNIQKFAHKQLHDAKRANASNGSSRPSTPNNQVADESRPLLPRTNSASSASAAVQIYGTSAPKSKRFPRITIFQKTTTAPDNSFLSPQAANGDLDDDDELHEANGTESDYLRSKLWWLGFLLMNVGEIGNFLSYAYAPASLVAPLGTVALVANCFFAPLMLHERFRKRDFFGIILAIVGSVTVVLSSKPIDVRLDKDGLIEAICQAIFIGYTIVTVVAIVFLTLLSRGNAGRDYIFVDVGICALFGGYTVLATKALSTLISLEFIQIYKLWITYPLVAVLLGTGVGQIRYLNRALMKFDSKHVIPTQFVMFNLTAIIGSAILYRDFEDITLHKMISFVYGILTVFIAIFILTYSPSPPVSSTGTPLLPLDDPIAVLTSPVTPTTAADTIPSSETGTAINIVGASGNKHVLRTKASTAKLGLSPGQYLLLAASPPSSSEGGVSRPRGGGAERDVERNDFNSVRARRGRSFAPPESERSHSVEDGGRRRTIHFDDPAGR</sequence>
<keyword evidence="2 6" id="KW-0812">Transmembrane</keyword>
<feature type="transmembrane region" description="Helical" evidence="6">
    <location>
        <begin position="12"/>
        <end position="32"/>
    </location>
</feature>
<keyword evidence="3 6" id="KW-1133">Transmembrane helix</keyword>
<comment type="subcellular location">
    <subcellularLocation>
        <location evidence="1">Membrane</location>
        <topology evidence="1">Multi-pass membrane protein</topology>
    </subcellularLocation>
</comment>
<feature type="transmembrane region" description="Helical" evidence="6">
    <location>
        <begin position="146"/>
        <end position="167"/>
    </location>
</feature>
<evidence type="ECO:0000256" key="4">
    <source>
        <dbReference type="ARBA" id="ARBA00023136"/>
    </source>
</evidence>
<evidence type="ECO:0000256" key="3">
    <source>
        <dbReference type="ARBA" id="ARBA00022989"/>
    </source>
</evidence>
<proteinExistence type="predicted"/>
<name>A0A0C3B543_SERVB</name>
<evidence type="ECO:0000256" key="5">
    <source>
        <dbReference type="SAM" id="MobiDB-lite"/>
    </source>
</evidence>
<dbReference type="GO" id="GO:0015095">
    <property type="term" value="F:magnesium ion transmembrane transporter activity"/>
    <property type="evidence" value="ECO:0007669"/>
    <property type="project" value="InterPro"/>
</dbReference>
<dbReference type="InterPro" id="IPR037185">
    <property type="entry name" value="EmrE-like"/>
</dbReference>
<reference evidence="8" key="2">
    <citation type="submission" date="2015-01" db="EMBL/GenBank/DDBJ databases">
        <title>Evolutionary Origins and Diversification of the Mycorrhizal Mutualists.</title>
        <authorList>
            <consortium name="DOE Joint Genome Institute"/>
            <consortium name="Mycorrhizal Genomics Consortium"/>
            <person name="Kohler A."/>
            <person name="Kuo A."/>
            <person name="Nagy L.G."/>
            <person name="Floudas D."/>
            <person name="Copeland A."/>
            <person name="Barry K.W."/>
            <person name="Cichocki N."/>
            <person name="Veneault-Fourrey C."/>
            <person name="LaButti K."/>
            <person name="Lindquist E.A."/>
            <person name="Lipzen A."/>
            <person name="Lundell T."/>
            <person name="Morin E."/>
            <person name="Murat C."/>
            <person name="Riley R."/>
            <person name="Ohm R."/>
            <person name="Sun H."/>
            <person name="Tunlid A."/>
            <person name="Henrissat B."/>
            <person name="Grigoriev I.V."/>
            <person name="Hibbett D.S."/>
            <person name="Martin F."/>
        </authorList>
    </citation>
    <scope>NUCLEOTIDE SEQUENCE [LARGE SCALE GENOMIC DNA]</scope>
    <source>
        <strain evidence="8">MAFF 305830</strain>
    </source>
</reference>
<feature type="region of interest" description="Disordered" evidence="5">
    <location>
        <begin position="110"/>
        <end position="132"/>
    </location>
</feature>
<dbReference type="Proteomes" id="UP000054097">
    <property type="component" value="Unassembled WGS sequence"/>
</dbReference>
<dbReference type="HOGENOM" id="CLU_012349_2_2_1"/>
<feature type="transmembrane region" description="Helical" evidence="6">
    <location>
        <begin position="230"/>
        <end position="253"/>
    </location>
</feature>
<dbReference type="SUPFAM" id="SSF103481">
    <property type="entry name" value="Multidrug resistance efflux transporter EmrE"/>
    <property type="match status" value="1"/>
</dbReference>
<feature type="transmembrane region" description="Helical" evidence="6">
    <location>
        <begin position="302"/>
        <end position="322"/>
    </location>
</feature>
<organism evidence="7 8">
    <name type="scientific">Serendipita vermifera MAFF 305830</name>
    <dbReference type="NCBI Taxonomy" id="933852"/>
    <lineage>
        <taxon>Eukaryota</taxon>
        <taxon>Fungi</taxon>
        <taxon>Dikarya</taxon>
        <taxon>Basidiomycota</taxon>
        <taxon>Agaricomycotina</taxon>
        <taxon>Agaricomycetes</taxon>
        <taxon>Sebacinales</taxon>
        <taxon>Serendipitaceae</taxon>
        <taxon>Serendipita</taxon>
    </lineage>
</organism>
<feature type="transmembrane region" description="Helical" evidence="6">
    <location>
        <begin position="201"/>
        <end position="218"/>
    </location>
</feature>
<accession>A0A0C3B543</accession>
<feature type="transmembrane region" description="Helical" evidence="6">
    <location>
        <begin position="173"/>
        <end position="192"/>
    </location>
</feature>
<feature type="compositionally biased region" description="Polar residues" evidence="5">
    <location>
        <begin position="49"/>
        <end position="65"/>
    </location>
</feature>
<dbReference type="InterPro" id="IPR008521">
    <property type="entry name" value="Mg_trans_NIPA"/>
</dbReference>
<dbReference type="PANTHER" id="PTHR12570">
    <property type="match status" value="1"/>
</dbReference>
<feature type="compositionally biased region" description="Low complexity" evidence="5">
    <location>
        <begin position="462"/>
        <end position="475"/>
    </location>
</feature>
<feature type="compositionally biased region" description="Basic and acidic residues" evidence="5">
    <location>
        <begin position="479"/>
        <end position="488"/>
    </location>
</feature>
<dbReference type="GO" id="GO:0016020">
    <property type="term" value="C:membrane"/>
    <property type="evidence" value="ECO:0007669"/>
    <property type="project" value="UniProtKB-SubCell"/>
</dbReference>
<dbReference type="PANTHER" id="PTHR12570:SF65">
    <property type="entry name" value="MAGNESIUM TRANSPORTER NIPA9-RELATED"/>
    <property type="match status" value="1"/>
</dbReference>
<feature type="compositionally biased region" description="Polar residues" evidence="5">
    <location>
        <begin position="110"/>
        <end position="120"/>
    </location>
</feature>
<dbReference type="EMBL" id="KN824300">
    <property type="protein sequence ID" value="KIM27304.1"/>
    <property type="molecule type" value="Genomic_DNA"/>
</dbReference>
<gene>
    <name evidence="7" type="ORF">M408DRAFT_172047</name>
</gene>
<dbReference type="AlphaFoldDB" id="A0A0C3B543"/>
<evidence type="ECO:0000313" key="8">
    <source>
        <dbReference type="Proteomes" id="UP000054097"/>
    </source>
</evidence>
<reference evidence="7 8" key="1">
    <citation type="submission" date="2014-04" db="EMBL/GenBank/DDBJ databases">
        <authorList>
            <consortium name="DOE Joint Genome Institute"/>
            <person name="Kuo A."/>
            <person name="Zuccaro A."/>
            <person name="Kohler A."/>
            <person name="Nagy L.G."/>
            <person name="Floudas D."/>
            <person name="Copeland A."/>
            <person name="Barry K.W."/>
            <person name="Cichocki N."/>
            <person name="Veneault-Fourrey C."/>
            <person name="LaButti K."/>
            <person name="Lindquist E.A."/>
            <person name="Lipzen A."/>
            <person name="Lundell T."/>
            <person name="Morin E."/>
            <person name="Murat C."/>
            <person name="Sun H."/>
            <person name="Tunlid A."/>
            <person name="Henrissat B."/>
            <person name="Grigoriev I.V."/>
            <person name="Hibbett D.S."/>
            <person name="Martin F."/>
            <person name="Nordberg H.P."/>
            <person name="Cantor M.N."/>
            <person name="Hua S.X."/>
        </authorList>
    </citation>
    <scope>NUCLEOTIDE SEQUENCE [LARGE SCALE GENOMIC DNA]</scope>
    <source>
        <strain evidence="7 8">MAFF 305830</strain>
    </source>
</reference>
<dbReference type="Pfam" id="PF05653">
    <property type="entry name" value="Mg_trans_NIPA"/>
    <property type="match status" value="1"/>
</dbReference>
<dbReference type="OrthoDB" id="165382at2759"/>
<evidence type="ECO:0000313" key="7">
    <source>
        <dbReference type="EMBL" id="KIM27304.1"/>
    </source>
</evidence>
<evidence type="ECO:0000256" key="2">
    <source>
        <dbReference type="ARBA" id="ARBA00022692"/>
    </source>
</evidence>
<feature type="region of interest" description="Disordered" evidence="5">
    <location>
        <begin position="45"/>
        <end position="78"/>
    </location>
</feature>
<evidence type="ECO:0000256" key="6">
    <source>
        <dbReference type="SAM" id="Phobius"/>
    </source>
</evidence>
<feature type="region of interest" description="Disordered" evidence="5">
    <location>
        <begin position="462"/>
        <end position="528"/>
    </location>
</feature>
<evidence type="ECO:0000256" key="1">
    <source>
        <dbReference type="ARBA" id="ARBA00004141"/>
    </source>
</evidence>